<dbReference type="Proteomes" id="UP000004524">
    <property type="component" value="Unassembled WGS sequence"/>
</dbReference>
<proteinExistence type="predicted"/>
<comment type="caution">
    <text evidence="1">The sequence shown here is derived from an EMBL/GenBank/DDBJ whole genome shotgun (WGS) entry which is preliminary data.</text>
</comment>
<dbReference type="RefSeq" id="WP_006283285.1">
    <property type="nucleotide sequence ID" value="NZ_ADWO01000081.1"/>
</dbReference>
<accession>D8DZ40</accession>
<dbReference type="STRING" id="77095.SAMN05216455_107226"/>
<gene>
    <name evidence="1" type="ORF">PBR_2753</name>
</gene>
<dbReference type="EMBL" id="ADWO01000081">
    <property type="protein sequence ID" value="EFI71282.1"/>
    <property type="molecule type" value="Genomic_DNA"/>
</dbReference>
<organism evidence="1 2">
    <name type="scientific">Segatella baroniae B14</name>
    <dbReference type="NCBI Taxonomy" id="752555"/>
    <lineage>
        <taxon>Bacteria</taxon>
        <taxon>Pseudomonadati</taxon>
        <taxon>Bacteroidota</taxon>
        <taxon>Bacteroidia</taxon>
        <taxon>Bacteroidales</taxon>
        <taxon>Prevotellaceae</taxon>
        <taxon>Segatella</taxon>
    </lineage>
</organism>
<name>D8DZ40_9BACT</name>
<evidence type="ECO:0000313" key="1">
    <source>
        <dbReference type="EMBL" id="EFI71282.1"/>
    </source>
</evidence>
<dbReference type="Gene3D" id="1.10.10.60">
    <property type="entry name" value="Homeodomain-like"/>
    <property type="match status" value="1"/>
</dbReference>
<keyword evidence="2" id="KW-1185">Reference proteome</keyword>
<evidence type="ECO:0000313" key="2">
    <source>
        <dbReference type="Proteomes" id="UP000004524"/>
    </source>
</evidence>
<protein>
    <submittedName>
        <fullName evidence="1">Putative membrane protein</fullName>
    </submittedName>
</protein>
<dbReference type="AlphaFoldDB" id="D8DZ40"/>
<reference evidence="1 2" key="1">
    <citation type="journal article" date="2010" name="Microb. Ecol.">
        <title>Comparative genome analysis of Prevotella ruminicola and Prevotella bryantii: insights into their environmental niche.</title>
        <authorList>
            <consortium name="North American Consortium for Rumen Bacteria"/>
            <person name="Purushe J."/>
            <person name="Fouts D.E."/>
            <person name="Morrison M."/>
            <person name="White B.A."/>
            <person name="Mackie R.I."/>
            <person name="Coutinho P.M."/>
            <person name="Henrissat B."/>
            <person name="Nelson K.E."/>
        </authorList>
    </citation>
    <scope>NUCLEOTIDE SEQUENCE [LARGE SCALE GENOMIC DNA]</scope>
    <source>
        <strain evidence="1 2">B14</strain>
    </source>
</reference>
<sequence>MNEYYFYGLAALMYLTTCWTFSAVRWFHTCGAPKERHQYIWPDRKLQCLVYLCPTILLPYIINPTSPSAWMLEKSYFPACYYFYCGVLLLCFFGSVKQWNQWKTVSWAATLIVVATMLVPALDAWLPSGILNAQGLRIWNDVILIESIIMMVYSGLAMWQVKHWMDEARDQNYSNPDDFPADYARRVWLAPILFTPLLWPAYIWDSPLWMAIDNVLLAASNILLLLNVMPAWRRKVILSSSEADITECHEEPTDDNKNEQIEQTAMEIEEYVKGQRAYLDCHLKIDDVVAHTHLGRTFVSLTFRRRFSSFANYVNSLRLAHYEQYQSQHPEETKESAALASGFSSYTAYYRAKKKLEDEGLSPNTKKDNYTF</sequence>